<dbReference type="Gene3D" id="3.40.190.10">
    <property type="entry name" value="Periplasmic binding protein-like II"/>
    <property type="match status" value="2"/>
</dbReference>
<evidence type="ECO:0000313" key="6">
    <source>
        <dbReference type="Proteomes" id="UP001500483"/>
    </source>
</evidence>
<proteinExistence type="inferred from homology"/>
<evidence type="ECO:0000256" key="2">
    <source>
        <dbReference type="ARBA" id="ARBA00010742"/>
    </source>
</evidence>
<evidence type="ECO:0000256" key="1">
    <source>
        <dbReference type="ARBA" id="ARBA00004418"/>
    </source>
</evidence>
<dbReference type="EMBL" id="BAAAYK010000038">
    <property type="protein sequence ID" value="GAA3363459.1"/>
    <property type="molecule type" value="Genomic_DNA"/>
</dbReference>
<dbReference type="InterPro" id="IPR001638">
    <property type="entry name" value="Solute-binding_3/MltF_N"/>
</dbReference>
<protein>
    <submittedName>
        <fullName evidence="5">ABC transporter substrate-binding protein</fullName>
    </submittedName>
</protein>
<keyword evidence="3" id="KW-0732">Signal</keyword>
<dbReference type="InterPro" id="IPR006311">
    <property type="entry name" value="TAT_signal"/>
</dbReference>
<comment type="similarity">
    <text evidence="2">Belongs to the bacterial solute-binding protein SsuA/TauA family.</text>
</comment>
<dbReference type="SUPFAM" id="SSF53850">
    <property type="entry name" value="Periplasmic binding protein-like II"/>
    <property type="match status" value="1"/>
</dbReference>
<dbReference type="InterPro" id="IPR015168">
    <property type="entry name" value="SsuA/THI5"/>
</dbReference>
<reference evidence="6" key="1">
    <citation type="journal article" date="2019" name="Int. J. Syst. Evol. Microbiol.">
        <title>The Global Catalogue of Microorganisms (GCM) 10K type strain sequencing project: providing services to taxonomists for standard genome sequencing and annotation.</title>
        <authorList>
            <consortium name="The Broad Institute Genomics Platform"/>
            <consortium name="The Broad Institute Genome Sequencing Center for Infectious Disease"/>
            <person name="Wu L."/>
            <person name="Ma J."/>
        </authorList>
    </citation>
    <scope>NUCLEOTIDE SEQUENCE [LARGE SCALE GENOMIC DNA]</scope>
    <source>
        <strain evidence="6">JCM 9687</strain>
    </source>
</reference>
<evidence type="ECO:0000313" key="5">
    <source>
        <dbReference type="EMBL" id="GAA3363459.1"/>
    </source>
</evidence>
<comment type="caution">
    <text evidence="5">The sequence shown here is derived from an EMBL/GenBank/DDBJ whole genome shotgun (WGS) entry which is preliminary data.</text>
</comment>
<dbReference type="RefSeq" id="WP_225044371.1">
    <property type="nucleotide sequence ID" value="NZ_BAAAYK010000038.1"/>
</dbReference>
<dbReference type="Pfam" id="PF09084">
    <property type="entry name" value="NMT1"/>
    <property type="match status" value="1"/>
</dbReference>
<feature type="domain" description="Solute-binding protein family 3/N-terminal" evidence="4">
    <location>
        <begin position="50"/>
        <end position="276"/>
    </location>
</feature>
<organism evidence="5 6">
    <name type="scientific">Saccharopolyspora gregorii</name>
    <dbReference type="NCBI Taxonomy" id="33914"/>
    <lineage>
        <taxon>Bacteria</taxon>
        <taxon>Bacillati</taxon>
        <taxon>Actinomycetota</taxon>
        <taxon>Actinomycetes</taxon>
        <taxon>Pseudonocardiales</taxon>
        <taxon>Pseudonocardiaceae</taxon>
        <taxon>Saccharopolyspora</taxon>
    </lineage>
</organism>
<evidence type="ECO:0000256" key="3">
    <source>
        <dbReference type="ARBA" id="ARBA00022729"/>
    </source>
</evidence>
<dbReference type="PANTHER" id="PTHR30024">
    <property type="entry name" value="ALIPHATIC SULFONATES-BINDING PROTEIN-RELATED"/>
    <property type="match status" value="1"/>
</dbReference>
<sequence>MSAARPLGRSTTRRGLLAAAGSAALLATGGCGLLGGSRVSGANDKVEQATIRVGTLPTTEYAPLALAVRRGYFQHEGLEVQIIPATDGSAALSSLIGGDYDVALSSYVPLLAAHARGAADLRIVADSGAAAPGTAVVVVPADSPVRDPAELAGKVIGVSAIGTVSELLVKAGLSTRGVAGRDVRLVPMSFPNMPAALAQGRLDAALLTEPFITVATREGSARTLFDAAVGPAERLPLSGYGATSRFVRDNPRTLAAFQRGLTRATLESRDRRVVEPLLPEIARISPEVAAETKLVDFHTVPDGAQVQRVADLMHRFGFLDRPLDAGTMIAAHP</sequence>
<dbReference type="Proteomes" id="UP001500483">
    <property type="component" value="Unassembled WGS sequence"/>
</dbReference>
<dbReference type="PROSITE" id="PS51257">
    <property type="entry name" value="PROKAR_LIPOPROTEIN"/>
    <property type="match status" value="1"/>
</dbReference>
<dbReference type="PROSITE" id="PS51318">
    <property type="entry name" value="TAT"/>
    <property type="match status" value="1"/>
</dbReference>
<evidence type="ECO:0000259" key="4">
    <source>
        <dbReference type="SMART" id="SM00062"/>
    </source>
</evidence>
<dbReference type="SMART" id="SM00062">
    <property type="entry name" value="PBPb"/>
    <property type="match status" value="1"/>
</dbReference>
<comment type="subcellular location">
    <subcellularLocation>
        <location evidence="1">Periplasm</location>
    </subcellularLocation>
</comment>
<gene>
    <name evidence="5" type="ORF">GCM10020366_55470</name>
</gene>
<keyword evidence="6" id="KW-1185">Reference proteome</keyword>
<dbReference type="PANTHER" id="PTHR30024:SF47">
    <property type="entry name" value="TAURINE-BINDING PERIPLASMIC PROTEIN"/>
    <property type="match status" value="1"/>
</dbReference>
<name>A0ABP6RYG7_9PSEU</name>
<accession>A0ABP6RYG7</accession>